<dbReference type="GO" id="GO:0030422">
    <property type="term" value="P:siRNA processing"/>
    <property type="evidence" value="ECO:0007669"/>
    <property type="project" value="TreeGrafter"/>
</dbReference>
<feature type="domain" description="RDRP core" evidence="2">
    <location>
        <begin position="109"/>
        <end position="222"/>
    </location>
</feature>
<evidence type="ECO:0000256" key="1">
    <source>
        <dbReference type="RuleBase" id="RU363098"/>
    </source>
</evidence>
<dbReference type="GO" id="GO:0031380">
    <property type="term" value="C:nuclear RNA-directed RNA polymerase complex"/>
    <property type="evidence" value="ECO:0007669"/>
    <property type="project" value="TreeGrafter"/>
</dbReference>
<sequence length="222" mass="23940">DVERNGYCFTDGVGCISVALMEEIAVLVKGSKKDSAPSVVQIRAHGVKGVLAVNPDLGGRQIVFRKSQVKYSTGMSLAERKNTGFSPSPLLARNRLGTHAAVARVETKPVAKSRLVFGIADATGLLTSGTCFFQPTIAGKRVVVTGPVAVTRNPCWWPGDVRILEAVNAEQLHHLVDCVVFPTQGQRPHADEMGGGDLDGDQFTVIWDTDLVPKQQIEPFDY</sequence>
<feature type="domain" description="RDRP core" evidence="2">
    <location>
        <begin position="4"/>
        <end position="73"/>
    </location>
</feature>
<proteinExistence type="inferred from homology"/>
<reference evidence="4" key="1">
    <citation type="journal article" date="2018" name="Nat. Microbiol.">
        <title>Leveraging single-cell genomics to expand the fungal tree of life.</title>
        <authorList>
            <person name="Ahrendt S.R."/>
            <person name="Quandt C.A."/>
            <person name="Ciobanu D."/>
            <person name="Clum A."/>
            <person name="Salamov A."/>
            <person name="Andreopoulos B."/>
            <person name="Cheng J.F."/>
            <person name="Woyke T."/>
            <person name="Pelin A."/>
            <person name="Henrissat B."/>
            <person name="Reynolds N.K."/>
            <person name="Benny G.L."/>
            <person name="Smith M.E."/>
            <person name="James T.Y."/>
            <person name="Grigoriev I.V."/>
        </authorList>
    </citation>
    <scope>NUCLEOTIDE SEQUENCE [LARGE SCALE GENOMIC DNA]</scope>
</reference>
<comment type="similarity">
    <text evidence="1">Belongs to the RdRP family.</text>
</comment>
<protein>
    <recommendedName>
        <fullName evidence="1">RNA-dependent RNA polymerase</fullName>
        <ecNumber evidence="1">2.7.7.48</ecNumber>
    </recommendedName>
</protein>
<dbReference type="Proteomes" id="UP000269721">
    <property type="component" value="Unassembled WGS sequence"/>
</dbReference>
<keyword evidence="1" id="KW-0694">RNA-binding</keyword>
<keyword evidence="4" id="KW-1185">Reference proteome</keyword>
<evidence type="ECO:0000313" key="4">
    <source>
        <dbReference type="Proteomes" id="UP000269721"/>
    </source>
</evidence>
<evidence type="ECO:0000313" key="3">
    <source>
        <dbReference type="EMBL" id="RKO87185.1"/>
    </source>
</evidence>
<dbReference type="OrthoDB" id="2158221at2759"/>
<keyword evidence="1" id="KW-0548">Nucleotidyltransferase</keyword>
<comment type="catalytic activity">
    <reaction evidence="1">
        <text>RNA(n) + a ribonucleoside 5'-triphosphate = RNA(n+1) + diphosphate</text>
        <dbReference type="Rhea" id="RHEA:21248"/>
        <dbReference type="Rhea" id="RHEA-COMP:14527"/>
        <dbReference type="Rhea" id="RHEA-COMP:17342"/>
        <dbReference type="ChEBI" id="CHEBI:33019"/>
        <dbReference type="ChEBI" id="CHEBI:61557"/>
        <dbReference type="ChEBI" id="CHEBI:140395"/>
        <dbReference type="EC" id="2.7.7.48"/>
    </reaction>
</comment>
<dbReference type="AlphaFoldDB" id="A0A4P9W734"/>
<dbReference type="PANTHER" id="PTHR23079">
    <property type="entry name" value="RNA-DEPENDENT RNA POLYMERASE"/>
    <property type="match status" value="1"/>
</dbReference>
<keyword evidence="1 3" id="KW-0696">RNA-directed RNA polymerase</keyword>
<name>A0A4P9W734_9FUNG</name>
<feature type="non-terminal residue" evidence="3">
    <location>
        <position position="1"/>
    </location>
</feature>
<dbReference type="Pfam" id="PF05183">
    <property type="entry name" value="RdRP"/>
    <property type="match status" value="2"/>
</dbReference>
<dbReference type="EC" id="2.7.7.48" evidence="1"/>
<dbReference type="InterPro" id="IPR007855">
    <property type="entry name" value="RDRP"/>
</dbReference>
<organism evidence="3 4">
    <name type="scientific">Blyttiomyces helicus</name>
    <dbReference type="NCBI Taxonomy" id="388810"/>
    <lineage>
        <taxon>Eukaryota</taxon>
        <taxon>Fungi</taxon>
        <taxon>Fungi incertae sedis</taxon>
        <taxon>Chytridiomycota</taxon>
        <taxon>Chytridiomycota incertae sedis</taxon>
        <taxon>Chytridiomycetes</taxon>
        <taxon>Chytridiomycetes incertae sedis</taxon>
        <taxon>Blyttiomyces</taxon>
    </lineage>
</organism>
<keyword evidence="1" id="KW-0808">Transferase</keyword>
<dbReference type="GO" id="GO:0003723">
    <property type="term" value="F:RNA binding"/>
    <property type="evidence" value="ECO:0007669"/>
    <property type="project" value="UniProtKB-KW"/>
</dbReference>
<dbReference type="GO" id="GO:0003968">
    <property type="term" value="F:RNA-directed RNA polymerase activity"/>
    <property type="evidence" value="ECO:0007669"/>
    <property type="project" value="UniProtKB-KW"/>
</dbReference>
<dbReference type="EMBL" id="KZ997612">
    <property type="protein sequence ID" value="RKO87185.1"/>
    <property type="molecule type" value="Genomic_DNA"/>
</dbReference>
<accession>A0A4P9W734</accession>
<dbReference type="PANTHER" id="PTHR23079:SF55">
    <property type="entry name" value="RNA-DIRECTED RNA POLYMERASE"/>
    <property type="match status" value="1"/>
</dbReference>
<evidence type="ECO:0000259" key="2">
    <source>
        <dbReference type="Pfam" id="PF05183"/>
    </source>
</evidence>
<dbReference type="InterPro" id="IPR057596">
    <property type="entry name" value="RDRP_core"/>
</dbReference>
<feature type="non-terminal residue" evidence="3">
    <location>
        <position position="222"/>
    </location>
</feature>
<gene>
    <name evidence="3" type="ORF">BDK51DRAFT_2385</name>
</gene>